<feature type="compositionally biased region" description="Polar residues" evidence="1">
    <location>
        <begin position="536"/>
        <end position="551"/>
    </location>
</feature>
<feature type="transmembrane region" description="Helical" evidence="2">
    <location>
        <begin position="214"/>
        <end position="234"/>
    </location>
</feature>
<evidence type="ECO:0000256" key="1">
    <source>
        <dbReference type="SAM" id="MobiDB-lite"/>
    </source>
</evidence>
<feature type="transmembrane region" description="Helical" evidence="2">
    <location>
        <begin position="351"/>
        <end position="368"/>
    </location>
</feature>
<feature type="transmembrane region" description="Helical" evidence="2">
    <location>
        <begin position="282"/>
        <end position="302"/>
    </location>
</feature>
<sequence length="1095" mass="121687">MNNTSSEAHCFWNASQPGPCRKQDWGRCGYDWLAKVPVGLVWLVWFFAGTYALSHFGTLKFDTKIHDPLGQGIAIALSQRKASSVHRPWVLRYIKLCAIWAEWPTFTFTPLTIAFKIAGEESMLRGLNLNFNGAFEVLGITVAGCCGVGILVLRHWRRSPSSDALLKKMLYPITFDLFFIPTMTIMARIGTCPEGFDHIGLPSGATCECVDNFAVFWFIGFGGFVLLYGSAMYYKMHIEPHGTTMDFRFQTSFQIMMAMARTVNPLVSILVILLNVQLFPARATPITCAFLLVATYLLVYSYKTQPVRQCSLCIGSGRIPNNIRVVSFSSSVYTSLCVFVFCISGNHMSELYFSLVPLPLIWVVAWLVNDARAKLFYIPYLPITDLLAMKEERPRMAGVIAALYVDPTKVHAEAHDTIIARLYAIARSTETEPLSRTYALRTLWFFHAKSFRRSKGQFGEPDDCDKTLPPKLWFKDTENADRAYWSKSVAQKKATKHAKVKICRIDNIMDVVGDTTDVAAGQQQLSTPLASVLSTHRSSRTNVLGSANSDVPSMAMSRKGSTTKGSEGPLEKPVVDGDDDEEVESETPSSPRQVDDHEAALARRFSRHNSIAVSKQGSIKLSAAPLETSVIRIREKQWISSNEEPVVAVERCEELYKMAKDVLFQCTSSGDKSALLEASIYLLQLYQARYLRMSKAMYVRVLSSLCATTENPKVVVDAVHTMHKLLLDHVLTPHLWLGTPSSLDLLLCALDHPSLVTVAKTAIVAKAVLGFAETVEATNMFALLTPESITRVRSAFLDYHANYQISVALEDLCTCLHRMEVSRGLRRRDSHKQPTATNSSRTSMLLVNKLAQNFRSGRSSADQTVLSRLERSIGGSRRFSLRVQPDMSAATFAMDQLPSRDLTTQPAILIASYDAARPTMNLKRNSMSSVMGAPLGAVSMRSSRSHLTDESPEPSSPQAPIVSPPPMQSPATTEASFQGGAAAKVHFLFVQADVIDEIHRRRTIRTQFEQALLRAYNNNVKQAPMNMMGDDDMTMPDPSTPAPTQSLQELPESFGEIMELYAVPGCALEGMLATVVEPHIKRFFEAQVMPFMIIR</sequence>
<dbReference type="EMBL" id="CAADRA010007074">
    <property type="protein sequence ID" value="VFT99055.1"/>
    <property type="molecule type" value="Genomic_DNA"/>
</dbReference>
<evidence type="ECO:0000313" key="5">
    <source>
        <dbReference type="Proteomes" id="UP000332933"/>
    </source>
</evidence>
<feature type="compositionally biased region" description="Acidic residues" evidence="1">
    <location>
        <begin position="576"/>
        <end position="585"/>
    </location>
</feature>
<feature type="region of interest" description="Disordered" evidence="1">
    <location>
        <begin position="939"/>
        <end position="976"/>
    </location>
</feature>
<name>A0A485LKU3_9STRA</name>
<evidence type="ECO:0000313" key="4">
    <source>
        <dbReference type="EMBL" id="VFT99055.1"/>
    </source>
</evidence>
<organism evidence="4 5">
    <name type="scientific">Aphanomyces stellatus</name>
    <dbReference type="NCBI Taxonomy" id="120398"/>
    <lineage>
        <taxon>Eukaryota</taxon>
        <taxon>Sar</taxon>
        <taxon>Stramenopiles</taxon>
        <taxon>Oomycota</taxon>
        <taxon>Saprolegniomycetes</taxon>
        <taxon>Saprolegniales</taxon>
        <taxon>Verrucalvaceae</taxon>
        <taxon>Aphanomyces</taxon>
    </lineage>
</organism>
<dbReference type="Proteomes" id="UP000332933">
    <property type="component" value="Unassembled WGS sequence"/>
</dbReference>
<reference evidence="3" key="2">
    <citation type="submission" date="2019-06" db="EMBL/GenBank/DDBJ databases">
        <title>Genomics analysis of Aphanomyces spp. identifies a new class of oomycete effector associated with host adaptation.</title>
        <authorList>
            <person name="Gaulin E."/>
        </authorList>
    </citation>
    <scope>NUCLEOTIDE SEQUENCE</scope>
    <source>
        <strain evidence="3">CBS 578.67</strain>
    </source>
</reference>
<dbReference type="AlphaFoldDB" id="A0A485LKU3"/>
<protein>
    <submittedName>
        <fullName evidence="4">Aste57867_22392 protein</fullName>
    </submittedName>
</protein>
<feature type="region of interest" description="Disordered" evidence="1">
    <location>
        <begin position="536"/>
        <end position="596"/>
    </location>
</feature>
<feature type="compositionally biased region" description="Pro residues" evidence="1">
    <location>
        <begin position="954"/>
        <end position="968"/>
    </location>
</feature>
<evidence type="ECO:0000313" key="3">
    <source>
        <dbReference type="EMBL" id="KAF0685784.1"/>
    </source>
</evidence>
<keyword evidence="2" id="KW-0812">Transmembrane</keyword>
<feature type="transmembrane region" description="Helical" evidence="2">
    <location>
        <begin position="32"/>
        <end position="53"/>
    </location>
</feature>
<accession>A0A485LKU3</accession>
<keyword evidence="2" id="KW-1133">Transmembrane helix</keyword>
<feature type="transmembrane region" description="Helical" evidence="2">
    <location>
        <begin position="255"/>
        <end position="276"/>
    </location>
</feature>
<keyword evidence="2" id="KW-0472">Membrane</keyword>
<dbReference type="OrthoDB" id="70232at2759"/>
<feature type="transmembrane region" description="Helical" evidence="2">
    <location>
        <begin position="133"/>
        <end position="153"/>
    </location>
</feature>
<proteinExistence type="predicted"/>
<gene>
    <name evidence="4" type="primary">Aste57867_22392</name>
    <name evidence="3" type="ORF">As57867_022322</name>
    <name evidence="4" type="ORF">ASTE57867_22392</name>
</gene>
<feature type="transmembrane region" description="Helical" evidence="2">
    <location>
        <begin position="173"/>
        <end position="191"/>
    </location>
</feature>
<reference evidence="4 5" key="1">
    <citation type="submission" date="2019-03" db="EMBL/GenBank/DDBJ databases">
        <authorList>
            <person name="Gaulin E."/>
            <person name="Dumas B."/>
        </authorList>
    </citation>
    <scope>NUCLEOTIDE SEQUENCE [LARGE SCALE GENOMIC DNA]</scope>
    <source>
        <strain evidence="4">CBS 568.67</strain>
    </source>
</reference>
<keyword evidence="5" id="KW-1185">Reference proteome</keyword>
<dbReference type="EMBL" id="VJMH01007048">
    <property type="protein sequence ID" value="KAF0685784.1"/>
    <property type="molecule type" value="Genomic_DNA"/>
</dbReference>
<evidence type="ECO:0000256" key="2">
    <source>
        <dbReference type="SAM" id="Phobius"/>
    </source>
</evidence>